<sequence length="63" mass="7191">MSSLPSSLETTRCSLRATPRCSADWPRAWTFASAPRFKRLTTRGSWSRSLHRLGPSGRHTKCW</sequence>
<reference evidence="1" key="2">
    <citation type="journal article" date="2015" name="Fish Shellfish Immunol.">
        <title>Early steps in the European eel (Anguilla anguilla)-Vibrio vulnificus interaction in the gills: Role of the RtxA13 toxin.</title>
        <authorList>
            <person name="Callol A."/>
            <person name="Pajuelo D."/>
            <person name="Ebbesson L."/>
            <person name="Teles M."/>
            <person name="MacKenzie S."/>
            <person name="Amaro C."/>
        </authorList>
    </citation>
    <scope>NUCLEOTIDE SEQUENCE</scope>
</reference>
<dbReference type="AlphaFoldDB" id="A0A0E9WIC2"/>
<accession>A0A0E9WIC2</accession>
<dbReference type="EMBL" id="GBXM01019277">
    <property type="protein sequence ID" value="JAH89300.1"/>
    <property type="molecule type" value="Transcribed_RNA"/>
</dbReference>
<protein>
    <submittedName>
        <fullName evidence="1">Uncharacterized protein</fullName>
    </submittedName>
</protein>
<organism evidence="1">
    <name type="scientific">Anguilla anguilla</name>
    <name type="common">European freshwater eel</name>
    <name type="synonym">Muraena anguilla</name>
    <dbReference type="NCBI Taxonomy" id="7936"/>
    <lineage>
        <taxon>Eukaryota</taxon>
        <taxon>Metazoa</taxon>
        <taxon>Chordata</taxon>
        <taxon>Craniata</taxon>
        <taxon>Vertebrata</taxon>
        <taxon>Euteleostomi</taxon>
        <taxon>Actinopterygii</taxon>
        <taxon>Neopterygii</taxon>
        <taxon>Teleostei</taxon>
        <taxon>Anguilliformes</taxon>
        <taxon>Anguillidae</taxon>
        <taxon>Anguilla</taxon>
    </lineage>
</organism>
<proteinExistence type="predicted"/>
<evidence type="ECO:0000313" key="1">
    <source>
        <dbReference type="EMBL" id="JAH89300.1"/>
    </source>
</evidence>
<name>A0A0E9WIC2_ANGAN</name>
<reference evidence="1" key="1">
    <citation type="submission" date="2014-11" db="EMBL/GenBank/DDBJ databases">
        <authorList>
            <person name="Amaro Gonzalez C."/>
        </authorList>
    </citation>
    <scope>NUCLEOTIDE SEQUENCE</scope>
</reference>